<evidence type="ECO:0000259" key="1">
    <source>
        <dbReference type="Pfam" id="PF14534"/>
    </source>
</evidence>
<evidence type="ECO:0000313" key="2">
    <source>
        <dbReference type="EMBL" id="QPM92128.1"/>
    </source>
</evidence>
<sequence length="139" mass="15417">MLETIEKTLWARERDLWTGAIECCAERIAPFCLMAFPGAGILRGKEIIEGLKSAPRWYAVKMSGQKVSEHHGAAVLAYRAEARRPRDDEPYNCLCTSCWVVRRGSWQMIQHHQTPEAMLAEMPAPDMLAGLGAAMAASA</sequence>
<dbReference type="AlphaFoldDB" id="A0A418SI26"/>
<dbReference type="InterPro" id="IPR032710">
    <property type="entry name" value="NTF2-like_dom_sf"/>
</dbReference>
<feature type="domain" description="DUF4440" evidence="1">
    <location>
        <begin position="11"/>
        <end position="108"/>
    </location>
</feature>
<protein>
    <recommendedName>
        <fullName evidence="1">DUF4440 domain-containing protein</fullName>
    </recommendedName>
</protein>
<dbReference type="RefSeq" id="WP_119838739.1">
    <property type="nucleotide sequence ID" value="NZ_CP060436.1"/>
</dbReference>
<dbReference type="Gene3D" id="3.10.450.50">
    <property type="match status" value="1"/>
</dbReference>
<dbReference type="SUPFAM" id="SSF54427">
    <property type="entry name" value="NTF2-like"/>
    <property type="match status" value="1"/>
</dbReference>
<dbReference type="KEGG" id="palw:PSAL_033910"/>
<accession>A0A418SI26</accession>
<evidence type="ECO:0000313" key="3">
    <source>
        <dbReference type="Proteomes" id="UP000283786"/>
    </source>
</evidence>
<reference evidence="2 3" key="1">
    <citation type="submission" date="2020-08" db="EMBL/GenBank/DDBJ databases">
        <title>Genome sequence of Rhodobacteraceae bacterium Lw-13e.</title>
        <authorList>
            <person name="Poehlein A."/>
            <person name="Wolter L."/>
            <person name="Daniel R."/>
            <person name="Brinkhoff T."/>
        </authorList>
    </citation>
    <scope>NUCLEOTIDE SEQUENCE [LARGE SCALE GENOMIC DNA]</scope>
    <source>
        <strain evidence="2 3">Lw-13e</strain>
    </source>
</reference>
<organism evidence="2 3">
    <name type="scientific">Pseudooceanicola algae</name>
    <dbReference type="NCBI Taxonomy" id="1537215"/>
    <lineage>
        <taxon>Bacteria</taxon>
        <taxon>Pseudomonadati</taxon>
        <taxon>Pseudomonadota</taxon>
        <taxon>Alphaproteobacteria</taxon>
        <taxon>Rhodobacterales</taxon>
        <taxon>Paracoccaceae</taxon>
        <taxon>Pseudooceanicola</taxon>
    </lineage>
</organism>
<dbReference type="Proteomes" id="UP000283786">
    <property type="component" value="Chromosome"/>
</dbReference>
<dbReference type="EMBL" id="CP060436">
    <property type="protein sequence ID" value="QPM92128.1"/>
    <property type="molecule type" value="Genomic_DNA"/>
</dbReference>
<proteinExistence type="predicted"/>
<keyword evidence="3" id="KW-1185">Reference proteome</keyword>
<dbReference type="InterPro" id="IPR027843">
    <property type="entry name" value="DUF4440"/>
</dbReference>
<dbReference type="OrthoDB" id="7353854at2"/>
<name>A0A418SI26_9RHOB</name>
<dbReference type="Pfam" id="PF14534">
    <property type="entry name" value="DUF4440"/>
    <property type="match status" value="1"/>
</dbReference>
<gene>
    <name evidence="2" type="ORF">PSAL_033910</name>
</gene>